<proteinExistence type="inferred from homology"/>
<dbReference type="InterPro" id="IPR012340">
    <property type="entry name" value="NA-bd_OB-fold"/>
</dbReference>
<evidence type="ECO:0000256" key="1">
    <source>
        <dbReference type="ARBA" id="ARBA00004496"/>
    </source>
</evidence>
<dbReference type="InterPro" id="IPR005146">
    <property type="entry name" value="B3/B4_tRNA-bd"/>
</dbReference>
<organism evidence="20 21">
    <name type="scientific">Schleiferia thermophila</name>
    <dbReference type="NCBI Taxonomy" id="884107"/>
    <lineage>
        <taxon>Bacteria</taxon>
        <taxon>Pseudomonadati</taxon>
        <taxon>Bacteroidota</taxon>
        <taxon>Flavobacteriia</taxon>
        <taxon>Flavobacteriales</taxon>
        <taxon>Schleiferiaceae</taxon>
        <taxon>Schleiferia</taxon>
    </lineage>
</organism>
<sequence length="808" mass="90078">MKISYNWLKEYIDLKNLNVNEVGEILTQIGLECEAIERLGGGPEIDPKVVVGYIVSAEKHPNADKLTLCQVDVGNGLLLQIVCGAPNVAAGQKVPVAQVGARLKTFSGEEIHIKKSKIRGAVSEGMICAEDELGLSHDHNGIMVLPDDTQVGLPLAGCIATDVDYILEIGLTPNRADAMSHYGVARDLYAYLTHKKKKTEINLPSVASFKVSNQQLTVDIEIDDLKACYRYAGVTVSGVKVGPSPQWLQQRLKAVGLTPINNIVDITNFVLHECGHPLHAFDADKITGRKIKIRKATEGEKFITLDGIERTLSADDLMICDADKPLVLAGIYGGLYSGVTGHTVNVFLESAVFDSVHIRRSARRHGLQTDASYRYERGVDPDMTLYALKRAAILIKELAGGEISMNIHDEYPTPIAPHPVDANLDRIRRFIGKKDISNAEIKSILASLEIKIAAEIEDTLRLEVPAYRVDVQREADIAEEILRIYGLDAIDPPRKIKFAWHTPVTDHQELLQKSQVARLLSARGLSECLNNSLTSPDHLPASQQDKAIALLNPLSRDLSVLRTSMLPPLLHTIRYNLNRQQHSLMLFEFGKIYHRTTPDSFSETDQLAIVLTGHWPEDTWMQPSTPITFYHLVDTVEAVLHQFKIHDITKSYTSDDLGEGIDISAHGQPIASLRAVAPTLLVNFEIDQPVYYAHLHWENLFHLSLRQKTTYKPIHPYPEVVRDLALLVDTSVTFKALTDAIASLRISQLRDIRLFDVYQGKNLPAGTKSYALRFILRSDSHTLQEHEIDHIMQRIFETLSSQCGARLR</sequence>
<dbReference type="InterPro" id="IPR002547">
    <property type="entry name" value="tRNA-bd_dom"/>
</dbReference>
<dbReference type="InterPro" id="IPR009061">
    <property type="entry name" value="DNA-bd_dom_put_sf"/>
</dbReference>
<dbReference type="PROSITE" id="PS51483">
    <property type="entry name" value="B5"/>
    <property type="match status" value="1"/>
</dbReference>
<evidence type="ECO:0000256" key="14">
    <source>
        <dbReference type="ARBA" id="ARBA00049255"/>
    </source>
</evidence>
<dbReference type="InterPro" id="IPR045864">
    <property type="entry name" value="aa-tRNA-synth_II/BPL/LPL"/>
</dbReference>
<keyword evidence="10 15" id="KW-0460">Magnesium</keyword>
<evidence type="ECO:0000256" key="10">
    <source>
        <dbReference type="ARBA" id="ARBA00022842"/>
    </source>
</evidence>
<dbReference type="Proteomes" id="UP000253517">
    <property type="component" value="Unassembled WGS sequence"/>
</dbReference>
<dbReference type="PROSITE" id="PS51447">
    <property type="entry name" value="FDX_ACB"/>
    <property type="match status" value="1"/>
</dbReference>
<dbReference type="CDD" id="cd00769">
    <property type="entry name" value="PheRS_beta_core"/>
    <property type="match status" value="1"/>
</dbReference>
<dbReference type="NCBIfam" id="NF045760">
    <property type="entry name" value="YtpR"/>
    <property type="match status" value="1"/>
</dbReference>
<dbReference type="GO" id="GO:0000287">
    <property type="term" value="F:magnesium ion binding"/>
    <property type="evidence" value="ECO:0007669"/>
    <property type="project" value="UniProtKB-UniRule"/>
</dbReference>
<evidence type="ECO:0000256" key="12">
    <source>
        <dbReference type="ARBA" id="ARBA00022917"/>
    </source>
</evidence>
<keyword evidence="11 16" id="KW-0694">RNA-binding</keyword>
<dbReference type="SMART" id="SM00874">
    <property type="entry name" value="B5"/>
    <property type="match status" value="1"/>
</dbReference>
<dbReference type="PANTHER" id="PTHR10947">
    <property type="entry name" value="PHENYLALANYL-TRNA SYNTHETASE BETA CHAIN AND LEUCINE-RICH REPEAT-CONTAINING PROTEIN 47"/>
    <property type="match status" value="1"/>
</dbReference>
<dbReference type="GO" id="GO:0000049">
    <property type="term" value="F:tRNA binding"/>
    <property type="evidence" value="ECO:0007669"/>
    <property type="project" value="UniProtKB-UniRule"/>
</dbReference>
<dbReference type="InterPro" id="IPR020825">
    <property type="entry name" value="Phe-tRNA_synthase-like_B3/B4"/>
</dbReference>
<dbReference type="Pfam" id="PF17759">
    <property type="entry name" value="tRNA_synthFbeta"/>
    <property type="match status" value="1"/>
</dbReference>
<feature type="binding site" evidence="15">
    <location>
        <position position="476"/>
    </location>
    <ligand>
        <name>Mg(2+)</name>
        <dbReference type="ChEBI" id="CHEBI:18420"/>
        <note>shared with alpha subunit</note>
    </ligand>
</feature>
<evidence type="ECO:0000256" key="15">
    <source>
        <dbReference type="HAMAP-Rule" id="MF_00283"/>
    </source>
</evidence>
<evidence type="ECO:0000256" key="16">
    <source>
        <dbReference type="PROSITE-ProRule" id="PRU00209"/>
    </source>
</evidence>
<dbReference type="HAMAP" id="MF_00283">
    <property type="entry name" value="Phe_tRNA_synth_beta1"/>
    <property type="match status" value="1"/>
</dbReference>
<comment type="subcellular location">
    <subcellularLocation>
        <location evidence="1 15">Cytoplasm</location>
    </subcellularLocation>
</comment>
<dbReference type="Gene3D" id="3.30.930.10">
    <property type="entry name" value="Bira Bifunctional Protein, Domain 2"/>
    <property type="match status" value="1"/>
</dbReference>
<dbReference type="Gene3D" id="3.50.40.10">
    <property type="entry name" value="Phenylalanyl-trna Synthetase, Chain B, domain 3"/>
    <property type="match status" value="1"/>
</dbReference>
<keyword evidence="9 15" id="KW-0067">ATP-binding</keyword>
<dbReference type="InterPro" id="IPR004532">
    <property type="entry name" value="Phe-tRNA-ligase_IIc_bsu_bact"/>
</dbReference>
<dbReference type="SUPFAM" id="SSF50249">
    <property type="entry name" value="Nucleic acid-binding proteins"/>
    <property type="match status" value="1"/>
</dbReference>
<gene>
    <name evidence="15" type="primary">pheT</name>
    <name evidence="20" type="ORF">DES35_101954</name>
</gene>
<dbReference type="InterPro" id="IPR033714">
    <property type="entry name" value="tRNA_bind_bactPheRS"/>
</dbReference>
<keyword evidence="4 15" id="KW-0963">Cytoplasm</keyword>
<dbReference type="InterPro" id="IPR005147">
    <property type="entry name" value="tRNA_synthase_B5-dom"/>
</dbReference>
<evidence type="ECO:0000256" key="11">
    <source>
        <dbReference type="ARBA" id="ARBA00022884"/>
    </source>
</evidence>
<dbReference type="GO" id="GO:0005524">
    <property type="term" value="F:ATP binding"/>
    <property type="evidence" value="ECO:0007669"/>
    <property type="project" value="UniProtKB-UniRule"/>
</dbReference>
<protein>
    <recommendedName>
        <fullName evidence="15">Phenylalanine--tRNA ligase beta subunit</fullName>
        <ecNumber evidence="15">6.1.1.20</ecNumber>
    </recommendedName>
    <alternativeName>
        <fullName evidence="15">Phenylalanyl-tRNA synthetase beta subunit</fullName>
        <shortName evidence="15">PheRS</shortName>
    </alternativeName>
</protein>
<evidence type="ECO:0000313" key="20">
    <source>
        <dbReference type="EMBL" id="RCX05666.1"/>
    </source>
</evidence>
<evidence type="ECO:0000259" key="17">
    <source>
        <dbReference type="PROSITE" id="PS50886"/>
    </source>
</evidence>
<dbReference type="CDD" id="cd02796">
    <property type="entry name" value="tRNA_bind_bactPheRS"/>
    <property type="match status" value="1"/>
</dbReference>
<dbReference type="SUPFAM" id="SSF55681">
    <property type="entry name" value="Class II aaRS and biotin synthetases"/>
    <property type="match status" value="1"/>
</dbReference>
<dbReference type="NCBIfam" id="TIGR00472">
    <property type="entry name" value="pheT_bact"/>
    <property type="match status" value="1"/>
</dbReference>
<dbReference type="Gene3D" id="3.30.70.380">
    <property type="entry name" value="Ferrodoxin-fold anticodon-binding domain"/>
    <property type="match status" value="1"/>
</dbReference>
<keyword evidence="21" id="KW-1185">Reference proteome</keyword>
<dbReference type="GO" id="GO:0009328">
    <property type="term" value="C:phenylalanine-tRNA ligase complex"/>
    <property type="evidence" value="ECO:0007669"/>
    <property type="project" value="TreeGrafter"/>
</dbReference>
<evidence type="ECO:0000259" key="19">
    <source>
        <dbReference type="PROSITE" id="PS51483"/>
    </source>
</evidence>
<evidence type="ECO:0000256" key="2">
    <source>
        <dbReference type="ARBA" id="ARBA00008653"/>
    </source>
</evidence>
<keyword evidence="12 15" id="KW-0648">Protein biosynthesis</keyword>
<dbReference type="InterPro" id="IPR005121">
    <property type="entry name" value="Fdx_antiC-bd"/>
</dbReference>
<comment type="subunit">
    <text evidence="3 15">Tetramer of two alpha and two beta subunits.</text>
</comment>
<dbReference type="SUPFAM" id="SSF46955">
    <property type="entry name" value="Putative DNA-binding domain"/>
    <property type="match status" value="1"/>
</dbReference>
<dbReference type="AlphaFoldDB" id="A0A369ABI9"/>
<dbReference type="InterPro" id="IPR045060">
    <property type="entry name" value="Phe-tRNA-ligase_IIc_bsu"/>
</dbReference>
<feature type="domain" description="TRNA-binding" evidence="17">
    <location>
        <begin position="43"/>
        <end position="156"/>
    </location>
</feature>
<dbReference type="FunFam" id="3.50.40.10:FF:000001">
    <property type="entry name" value="Phenylalanine--tRNA ligase beta subunit"/>
    <property type="match status" value="1"/>
</dbReference>
<evidence type="ECO:0000256" key="7">
    <source>
        <dbReference type="ARBA" id="ARBA00022723"/>
    </source>
</evidence>
<feature type="binding site" evidence="15">
    <location>
        <position position="479"/>
    </location>
    <ligand>
        <name>Mg(2+)</name>
        <dbReference type="ChEBI" id="CHEBI:18420"/>
        <note>shared with alpha subunit</note>
    </ligand>
</feature>
<dbReference type="SMART" id="SM00896">
    <property type="entry name" value="FDX-ACB"/>
    <property type="match status" value="1"/>
</dbReference>
<dbReference type="EMBL" id="QPJS01000001">
    <property type="protein sequence ID" value="RCX05666.1"/>
    <property type="molecule type" value="Genomic_DNA"/>
</dbReference>
<dbReference type="SMART" id="SM00873">
    <property type="entry name" value="B3_4"/>
    <property type="match status" value="1"/>
</dbReference>
<reference evidence="20 21" key="1">
    <citation type="submission" date="2018-07" db="EMBL/GenBank/DDBJ databases">
        <title>Genomic Encyclopedia of Type Strains, Phase IV (KMG-IV): sequencing the most valuable type-strain genomes for metagenomic binning, comparative biology and taxonomic classification.</title>
        <authorList>
            <person name="Goeker M."/>
        </authorList>
    </citation>
    <scope>NUCLEOTIDE SEQUENCE [LARGE SCALE GENOMIC DNA]</scope>
    <source>
        <strain evidence="20 21">DSM 21410</strain>
    </source>
</reference>
<dbReference type="GO" id="GO:0004826">
    <property type="term" value="F:phenylalanine-tRNA ligase activity"/>
    <property type="evidence" value="ECO:0007669"/>
    <property type="project" value="UniProtKB-UniRule"/>
</dbReference>
<comment type="caution">
    <text evidence="20">The sequence shown here is derived from an EMBL/GenBank/DDBJ whole genome shotgun (WGS) entry which is preliminary data.</text>
</comment>
<keyword evidence="6 15" id="KW-0436">Ligase</keyword>
<accession>A0A369ABI9</accession>
<keyword evidence="13 15" id="KW-0030">Aminoacyl-tRNA synthetase</keyword>
<dbReference type="PROSITE" id="PS50886">
    <property type="entry name" value="TRBD"/>
    <property type="match status" value="1"/>
</dbReference>
<dbReference type="Pfam" id="PF03147">
    <property type="entry name" value="FDX-ACB"/>
    <property type="match status" value="1"/>
</dbReference>
<dbReference type="InterPro" id="IPR041616">
    <property type="entry name" value="PheRS_beta_core"/>
</dbReference>
<dbReference type="FunFam" id="2.40.50.140:FF:000045">
    <property type="entry name" value="Phenylalanine--tRNA ligase beta subunit"/>
    <property type="match status" value="1"/>
</dbReference>
<feature type="domain" description="FDX-ACB" evidence="18">
    <location>
        <begin position="715"/>
        <end position="808"/>
    </location>
</feature>
<comment type="similarity">
    <text evidence="2 15">Belongs to the phenylalanyl-tRNA synthetase beta subunit family. Type 1 subfamily.</text>
</comment>
<name>A0A369ABI9_9FLAO</name>
<dbReference type="Gene3D" id="2.40.50.140">
    <property type="entry name" value="Nucleic acid-binding proteins"/>
    <property type="match status" value="1"/>
</dbReference>
<keyword evidence="5 16" id="KW-0820">tRNA-binding</keyword>
<keyword evidence="8 15" id="KW-0547">Nucleotide-binding</keyword>
<dbReference type="Pfam" id="PF03483">
    <property type="entry name" value="B3_4"/>
    <property type="match status" value="1"/>
</dbReference>
<keyword evidence="7 15" id="KW-0479">Metal-binding</keyword>
<evidence type="ECO:0000256" key="4">
    <source>
        <dbReference type="ARBA" id="ARBA00022490"/>
    </source>
</evidence>
<dbReference type="SUPFAM" id="SSF56037">
    <property type="entry name" value="PheT/TilS domain"/>
    <property type="match status" value="1"/>
</dbReference>
<feature type="binding site" evidence="15">
    <location>
        <position position="470"/>
    </location>
    <ligand>
        <name>Mg(2+)</name>
        <dbReference type="ChEBI" id="CHEBI:18420"/>
        <note>shared with alpha subunit</note>
    </ligand>
</feature>
<evidence type="ECO:0000256" key="5">
    <source>
        <dbReference type="ARBA" id="ARBA00022555"/>
    </source>
</evidence>
<evidence type="ECO:0000256" key="8">
    <source>
        <dbReference type="ARBA" id="ARBA00022741"/>
    </source>
</evidence>
<dbReference type="RefSeq" id="WP_114365931.1">
    <property type="nucleotide sequence ID" value="NZ_BHZF01000001.1"/>
</dbReference>
<dbReference type="InterPro" id="IPR036690">
    <property type="entry name" value="Fdx_antiC-bd_sf"/>
</dbReference>
<evidence type="ECO:0000313" key="21">
    <source>
        <dbReference type="Proteomes" id="UP000253517"/>
    </source>
</evidence>
<evidence type="ECO:0000256" key="13">
    <source>
        <dbReference type="ARBA" id="ARBA00023146"/>
    </source>
</evidence>
<dbReference type="FunFam" id="3.30.70.380:FF:000001">
    <property type="entry name" value="Phenylalanine--tRNA ligase beta subunit"/>
    <property type="match status" value="1"/>
</dbReference>
<comment type="cofactor">
    <cofactor evidence="15">
        <name>Mg(2+)</name>
        <dbReference type="ChEBI" id="CHEBI:18420"/>
    </cofactor>
    <text evidence="15">Binds 2 magnesium ions per tetramer.</text>
</comment>
<evidence type="ECO:0000256" key="3">
    <source>
        <dbReference type="ARBA" id="ARBA00011209"/>
    </source>
</evidence>
<evidence type="ECO:0000256" key="6">
    <source>
        <dbReference type="ARBA" id="ARBA00022598"/>
    </source>
</evidence>
<evidence type="ECO:0000256" key="9">
    <source>
        <dbReference type="ARBA" id="ARBA00022840"/>
    </source>
</evidence>
<dbReference type="EC" id="6.1.1.20" evidence="15"/>
<feature type="binding site" evidence="15">
    <location>
        <position position="480"/>
    </location>
    <ligand>
        <name>Mg(2+)</name>
        <dbReference type="ChEBI" id="CHEBI:18420"/>
        <note>shared with alpha subunit</note>
    </ligand>
</feature>
<feature type="domain" description="B5" evidence="19">
    <location>
        <begin position="415"/>
        <end position="492"/>
    </location>
</feature>
<dbReference type="Pfam" id="PF03484">
    <property type="entry name" value="B5"/>
    <property type="match status" value="1"/>
</dbReference>
<dbReference type="Gene3D" id="3.30.56.10">
    <property type="match status" value="2"/>
</dbReference>
<dbReference type="PANTHER" id="PTHR10947:SF0">
    <property type="entry name" value="PHENYLALANINE--TRNA LIGASE BETA SUBUNIT"/>
    <property type="match status" value="1"/>
</dbReference>
<dbReference type="SUPFAM" id="SSF54991">
    <property type="entry name" value="Anticodon-binding domain of PheRS"/>
    <property type="match status" value="1"/>
</dbReference>
<dbReference type="Pfam" id="PF01588">
    <property type="entry name" value="tRNA_bind"/>
    <property type="match status" value="1"/>
</dbReference>
<dbReference type="GO" id="GO:0006432">
    <property type="term" value="P:phenylalanyl-tRNA aminoacylation"/>
    <property type="evidence" value="ECO:0007669"/>
    <property type="project" value="UniProtKB-UniRule"/>
</dbReference>
<evidence type="ECO:0000259" key="18">
    <source>
        <dbReference type="PROSITE" id="PS51447"/>
    </source>
</evidence>
<comment type="catalytic activity">
    <reaction evidence="14 15">
        <text>tRNA(Phe) + L-phenylalanine + ATP = L-phenylalanyl-tRNA(Phe) + AMP + diphosphate + H(+)</text>
        <dbReference type="Rhea" id="RHEA:19413"/>
        <dbReference type="Rhea" id="RHEA-COMP:9668"/>
        <dbReference type="Rhea" id="RHEA-COMP:9699"/>
        <dbReference type="ChEBI" id="CHEBI:15378"/>
        <dbReference type="ChEBI" id="CHEBI:30616"/>
        <dbReference type="ChEBI" id="CHEBI:33019"/>
        <dbReference type="ChEBI" id="CHEBI:58095"/>
        <dbReference type="ChEBI" id="CHEBI:78442"/>
        <dbReference type="ChEBI" id="CHEBI:78531"/>
        <dbReference type="ChEBI" id="CHEBI:456215"/>
        <dbReference type="EC" id="6.1.1.20"/>
    </reaction>
</comment>